<proteinExistence type="predicted"/>
<dbReference type="InterPro" id="IPR002509">
    <property type="entry name" value="NODB_dom"/>
</dbReference>
<dbReference type="SUPFAM" id="SSF88713">
    <property type="entry name" value="Glycoside hydrolase/deacetylase"/>
    <property type="match status" value="1"/>
</dbReference>
<dbReference type="InterPro" id="IPR051398">
    <property type="entry name" value="Polysacch_Deacetylase"/>
</dbReference>
<dbReference type="Gene3D" id="3.20.20.370">
    <property type="entry name" value="Glycoside hydrolase/deacetylase"/>
    <property type="match status" value="1"/>
</dbReference>
<sequence>MSAVLDSPARRFSVYGLLAPSGRRGKLLIFIFHRVLARPDPLLPSEPDAARFERIVSFVASNFNVLRLGDAVERLAMGSLPTASACITFDDGYADNFSVAAPILQRHRVPGTFFIATGYIDGGRMWNDEVIEAVRASTGDRIDATDVGLGEYLWHDAESRVAACERLLKDLKYFEPKRRREVARELAHRAGLPAEADTMMTPAQLRALADAGHELGGHTMTHPILATLSDAAAADEIGAGREQLAQWIGRPVESFAYPNGVPGVDYTVRDVGLVAKAGFRSAVSTRRGVATARSIIFELPRFSPWDRSMPKFALRCAQALATFNP</sequence>
<accession>A0A7Y6TVL0</accession>
<keyword evidence="5" id="KW-1185">Reference proteome</keyword>
<evidence type="ECO:0000256" key="1">
    <source>
        <dbReference type="ARBA" id="ARBA00004613"/>
    </source>
</evidence>
<protein>
    <submittedName>
        <fullName evidence="4">Polysaccharide deacetylase family protein</fullName>
    </submittedName>
</protein>
<comment type="subcellular location">
    <subcellularLocation>
        <location evidence="1">Secreted</location>
    </subcellularLocation>
</comment>
<dbReference type="CDD" id="cd10918">
    <property type="entry name" value="CE4_NodB_like_5s_6s"/>
    <property type="match status" value="1"/>
</dbReference>
<name>A0A7Y6TVL0_9BURK</name>
<gene>
    <name evidence="4" type="ORF">HQN59_05170</name>
</gene>
<dbReference type="GO" id="GO:0005975">
    <property type="term" value="P:carbohydrate metabolic process"/>
    <property type="evidence" value="ECO:0007669"/>
    <property type="project" value="InterPro"/>
</dbReference>
<dbReference type="PROSITE" id="PS51677">
    <property type="entry name" value="NODB"/>
    <property type="match status" value="1"/>
</dbReference>
<evidence type="ECO:0000259" key="3">
    <source>
        <dbReference type="PROSITE" id="PS51677"/>
    </source>
</evidence>
<dbReference type="PANTHER" id="PTHR34216">
    <property type="match status" value="1"/>
</dbReference>
<dbReference type="GO" id="GO:0005576">
    <property type="term" value="C:extracellular region"/>
    <property type="evidence" value="ECO:0007669"/>
    <property type="project" value="UniProtKB-SubCell"/>
</dbReference>
<feature type="domain" description="NodB homology" evidence="3">
    <location>
        <begin position="83"/>
        <end position="325"/>
    </location>
</feature>
<comment type="caution">
    <text evidence="4">The sequence shown here is derived from an EMBL/GenBank/DDBJ whole genome shotgun (WGS) entry which is preliminary data.</text>
</comment>
<dbReference type="AlphaFoldDB" id="A0A7Y6TVL0"/>
<dbReference type="Proteomes" id="UP000529637">
    <property type="component" value="Unassembled WGS sequence"/>
</dbReference>
<reference evidence="4 5" key="1">
    <citation type="submission" date="2020-06" db="EMBL/GenBank/DDBJ databases">
        <title>Schlegella sp. ID0723 isolated from air conditioner.</title>
        <authorList>
            <person name="Kim D.Y."/>
            <person name="Kim D.-U."/>
        </authorList>
    </citation>
    <scope>NUCLEOTIDE SEQUENCE [LARGE SCALE GENOMIC DNA]</scope>
    <source>
        <strain evidence="4 5">ID0723</strain>
    </source>
</reference>
<evidence type="ECO:0000313" key="4">
    <source>
        <dbReference type="EMBL" id="NUZ05150.1"/>
    </source>
</evidence>
<keyword evidence="2" id="KW-0732">Signal</keyword>
<dbReference type="PANTHER" id="PTHR34216:SF3">
    <property type="entry name" value="POLY-BETA-1,6-N-ACETYL-D-GLUCOSAMINE N-DEACETYLASE"/>
    <property type="match status" value="1"/>
</dbReference>
<organism evidence="4 5">
    <name type="scientific">Piscinibacter koreensis</name>
    <dbReference type="NCBI Taxonomy" id="2742824"/>
    <lineage>
        <taxon>Bacteria</taxon>
        <taxon>Pseudomonadati</taxon>
        <taxon>Pseudomonadota</taxon>
        <taxon>Betaproteobacteria</taxon>
        <taxon>Burkholderiales</taxon>
        <taxon>Sphaerotilaceae</taxon>
        <taxon>Piscinibacter</taxon>
    </lineage>
</organism>
<dbReference type="EMBL" id="JABWMJ010000002">
    <property type="protein sequence ID" value="NUZ05150.1"/>
    <property type="molecule type" value="Genomic_DNA"/>
</dbReference>
<dbReference type="Pfam" id="PF01522">
    <property type="entry name" value="Polysacc_deac_1"/>
    <property type="match status" value="2"/>
</dbReference>
<dbReference type="GO" id="GO:0016810">
    <property type="term" value="F:hydrolase activity, acting on carbon-nitrogen (but not peptide) bonds"/>
    <property type="evidence" value="ECO:0007669"/>
    <property type="project" value="InterPro"/>
</dbReference>
<dbReference type="InterPro" id="IPR011330">
    <property type="entry name" value="Glyco_hydro/deAcase_b/a-brl"/>
</dbReference>
<evidence type="ECO:0000313" key="5">
    <source>
        <dbReference type="Proteomes" id="UP000529637"/>
    </source>
</evidence>
<evidence type="ECO:0000256" key="2">
    <source>
        <dbReference type="ARBA" id="ARBA00022729"/>
    </source>
</evidence>
<dbReference type="RefSeq" id="WP_176066774.1">
    <property type="nucleotide sequence ID" value="NZ_JABWMJ010000002.1"/>
</dbReference>